<gene>
    <name evidence="10" type="ORF">CLV25_12321</name>
</gene>
<keyword evidence="11" id="KW-1185">Reference proteome</keyword>
<accession>A0A4V2RMY1</accession>
<feature type="transmembrane region" description="Helical" evidence="8">
    <location>
        <begin position="294"/>
        <end position="314"/>
    </location>
</feature>
<feature type="transmembrane region" description="Helical" evidence="8">
    <location>
        <begin position="130"/>
        <end position="155"/>
    </location>
</feature>
<feature type="transmembrane region" description="Helical" evidence="8">
    <location>
        <begin position="189"/>
        <end position="209"/>
    </location>
</feature>
<protein>
    <submittedName>
        <fullName evidence="10">Carbon starvation protein</fullName>
    </submittedName>
</protein>
<dbReference type="PANTHER" id="PTHR30252">
    <property type="entry name" value="INNER MEMBRANE PEPTIDE TRANSPORTER"/>
    <property type="match status" value="1"/>
</dbReference>
<evidence type="ECO:0000256" key="2">
    <source>
        <dbReference type="ARBA" id="ARBA00007755"/>
    </source>
</evidence>
<evidence type="ECO:0000256" key="4">
    <source>
        <dbReference type="ARBA" id="ARBA00022475"/>
    </source>
</evidence>
<evidence type="ECO:0000313" key="10">
    <source>
        <dbReference type="EMBL" id="TCN61690.1"/>
    </source>
</evidence>
<comment type="similarity">
    <text evidence="2">Belongs to the peptide transporter carbon starvation (CstA) (TC 2.A.114) family.</text>
</comment>
<feature type="transmembrane region" description="Helical" evidence="8">
    <location>
        <begin position="335"/>
        <end position="355"/>
    </location>
</feature>
<dbReference type="EMBL" id="SLWB01000023">
    <property type="protein sequence ID" value="TCN61690.1"/>
    <property type="molecule type" value="Genomic_DNA"/>
</dbReference>
<feature type="transmembrane region" description="Helical" evidence="8">
    <location>
        <begin position="86"/>
        <end position="109"/>
    </location>
</feature>
<organism evidence="10 11">
    <name type="scientific">Acetobacteroides hydrogenigenes</name>
    <dbReference type="NCBI Taxonomy" id="979970"/>
    <lineage>
        <taxon>Bacteria</taxon>
        <taxon>Pseudomonadati</taxon>
        <taxon>Bacteroidota</taxon>
        <taxon>Bacteroidia</taxon>
        <taxon>Bacteroidales</taxon>
        <taxon>Rikenellaceae</taxon>
        <taxon>Acetobacteroides</taxon>
    </lineage>
</organism>
<feature type="transmembrane region" description="Helical" evidence="8">
    <location>
        <begin position="569"/>
        <end position="591"/>
    </location>
</feature>
<feature type="transmembrane region" description="Helical" evidence="8">
    <location>
        <begin position="225"/>
        <end position="245"/>
    </location>
</feature>
<proteinExistence type="inferred from homology"/>
<dbReference type="GO" id="GO:0009267">
    <property type="term" value="P:cellular response to starvation"/>
    <property type="evidence" value="ECO:0007669"/>
    <property type="project" value="InterPro"/>
</dbReference>
<feature type="domain" description="CstA N-terminal" evidence="9">
    <location>
        <begin position="2"/>
        <end position="547"/>
    </location>
</feature>
<evidence type="ECO:0000259" key="9">
    <source>
        <dbReference type="Pfam" id="PF02554"/>
    </source>
</evidence>
<evidence type="ECO:0000256" key="1">
    <source>
        <dbReference type="ARBA" id="ARBA00004651"/>
    </source>
</evidence>
<dbReference type="OrthoDB" id="9761224at2"/>
<evidence type="ECO:0000256" key="6">
    <source>
        <dbReference type="ARBA" id="ARBA00022989"/>
    </source>
</evidence>
<keyword evidence="4" id="KW-1003">Cell membrane</keyword>
<keyword evidence="5 8" id="KW-0812">Transmembrane</keyword>
<evidence type="ECO:0000256" key="3">
    <source>
        <dbReference type="ARBA" id="ARBA00022448"/>
    </source>
</evidence>
<feature type="transmembrane region" description="Helical" evidence="8">
    <location>
        <begin position="427"/>
        <end position="451"/>
    </location>
</feature>
<feature type="transmembrane region" description="Helical" evidence="8">
    <location>
        <begin position="161"/>
        <end position="182"/>
    </location>
</feature>
<dbReference type="InterPro" id="IPR003706">
    <property type="entry name" value="CstA_N"/>
</dbReference>
<dbReference type="RefSeq" id="WP_131840584.1">
    <property type="nucleotide sequence ID" value="NZ_SLWB01000023.1"/>
</dbReference>
<keyword evidence="6 8" id="KW-1133">Transmembrane helix</keyword>
<dbReference type="InterPro" id="IPR051605">
    <property type="entry name" value="CstA"/>
</dbReference>
<feature type="transmembrane region" description="Helical" evidence="8">
    <location>
        <begin position="257"/>
        <end position="274"/>
    </location>
</feature>
<evidence type="ECO:0000256" key="7">
    <source>
        <dbReference type="ARBA" id="ARBA00023136"/>
    </source>
</evidence>
<sequence length="621" mass="66767">MNAMPLVIAALAIFALAYRFYFGFVAARVLTLNDGIATPSGRLYDGQNYFPISKWVLFGHHFAAIAGAGPLVGPVLACQFGFFPGFLWMLVGAVMAGAVHDIVILTASVRNDGKSLVEIVRSQIRKTGSVVTATIATFVIIIIAMAGLGLVVVNALAESSWGTFTIASTIPIAILMGVWMYVFRKGKTVEATVIGVILLSGAVIFGRFIPGSPLESWFTFDRKQLTIILALYGFIASVLPVWLLLSPRDYLSSIMKLFVIGMLAVGIIVVAPDLKMPAFTAFIHGGGPIIKGTLFPYLFITIACGAISGFHALISSGTTPKMVMKESHIRPIAAGSMLAEGVVSILALIAAASLFPLDYFQINLSPEKYQELLPQLHAMGFTGSDFQRLTEGVGENIAGRTGGAVTLAVGMAEIFSRIPGMDRLMSYWYHFAIMFEALFILTTIDAGTRIARFLLQDIMGKAYKPLGKSSSLAGNLIASALVVFFWGYFIYTGSVSTIWPMFGTANQLLATIALAVGTTYIINQGKKKYAWITLVPMTFVGVTTIYAGALNTINLYIPQVLDPATFTSGLINLLLTAVILVSVFVIIADALPIWVRAFRGKAPLLAPVDLPEEAHKQKTEG</sequence>
<feature type="transmembrane region" description="Helical" evidence="8">
    <location>
        <begin position="497"/>
        <end position="522"/>
    </location>
</feature>
<feature type="transmembrane region" description="Helical" evidence="8">
    <location>
        <begin position="529"/>
        <end position="549"/>
    </location>
</feature>
<keyword evidence="3" id="KW-0813">Transport</keyword>
<comment type="subcellular location">
    <subcellularLocation>
        <location evidence="1">Cell membrane</location>
        <topology evidence="1">Multi-pass membrane protein</topology>
    </subcellularLocation>
</comment>
<dbReference type="PANTHER" id="PTHR30252:SF3">
    <property type="entry name" value="PYRUVATE_PROTON SYMPORTER BTST"/>
    <property type="match status" value="1"/>
</dbReference>
<evidence type="ECO:0000313" key="11">
    <source>
        <dbReference type="Proteomes" id="UP000294830"/>
    </source>
</evidence>
<evidence type="ECO:0000256" key="5">
    <source>
        <dbReference type="ARBA" id="ARBA00022692"/>
    </source>
</evidence>
<keyword evidence="7 8" id="KW-0472">Membrane</keyword>
<dbReference type="GO" id="GO:0005886">
    <property type="term" value="C:plasma membrane"/>
    <property type="evidence" value="ECO:0007669"/>
    <property type="project" value="UniProtKB-SubCell"/>
</dbReference>
<feature type="transmembrane region" description="Helical" evidence="8">
    <location>
        <begin position="472"/>
        <end position="491"/>
    </location>
</feature>
<reference evidence="10 11" key="1">
    <citation type="submission" date="2019-03" db="EMBL/GenBank/DDBJ databases">
        <title>Genomic Encyclopedia of Archaeal and Bacterial Type Strains, Phase II (KMG-II): from individual species to whole genera.</title>
        <authorList>
            <person name="Goeker M."/>
        </authorList>
    </citation>
    <scope>NUCLEOTIDE SEQUENCE [LARGE SCALE GENOMIC DNA]</scope>
    <source>
        <strain evidence="10 11">RL-C</strain>
    </source>
</reference>
<dbReference type="AlphaFoldDB" id="A0A4V2RMY1"/>
<name>A0A4V2RMY1_9BACT</name>
<evidence type="ECO:0000256" key="8">
    <source>
        <dbReference type="SAM" id="Phobius"/>
    </source>
</evidence>
<dbReference type="Proteomes" id="UP000294830">
    <property type="component" value="Unassembled WGS sequence"/>
</dbReference>
<comment type="caution">
    <text evidence="10">The sequence shown here is derived from an EMBL/GenBank/DDBJ whole genome shotgun (WGS) entry which is preliminary data.</text>
</comment>
<dbReference type="Pfam" id="PF02554">
    <property type="entry name" value="CstA"/>
    <property type="match status" value="1"/>
</dbReference>